<feature type="compositionally biased region" description="Polar residues" evidence="1">
    <location>
        <begin position="208"/>
        <end position="218"/>
    </location>
</feature>
<feature type="region of interest" description="Disordered" evidence="1">
    <location>
        <begin position="486"/>
        <end position="542"/>
    </location>
</feature>
<feature type="compositionally biased region" description="Acidic residues" evidence="1">
    <location>
        <begin position="142"/>
        <end position="151"/>
    </location>
</feature>
<feature type="region of interest" description="Disordered" evidence="1">
    <location>
        <begin position="393"/>
        <end position="454"/>
    </location>
</feature>
<feature type="compositionally biased region" description="Basic and acidic residues" evidence="1">
    <location>
        <begin position="244"/>
        <end position="256"/>
    </location>
</feature>
<feature type="compositionally biased region" description="Basic and acidic residues" evidence="1">
    <location>
        <begin position="405"/>
        <end position="416"/>
    </location>
</feature>
<keyword evidence="3" id="KW-1185">Reference proteome</keyword>
<feature type="region of interest" description="Disordered" evidence="1">
    <location>
        <begin position="717"/>
        <end position="751"/>
    </location>
</feature>
<evidence type="ECO:0000313" key="3">
    <source>
        <dbReference type="Proteomes" id="UP000553632"/>
    </source>
</evidence>
<evidence type="ECO:0000313" key="2">
    <source>
        <dbReference type="EMBL" id="KAF4751644.1"/>
    </source>
</evidence>
<feature type="non-terminal residue" evidence="2">
    <location>
        <position position="751"/>
    </location>
</feature>
<accession>A0A7J6U1P3</accession>
<feature type="region of interest" description="Disordered" evidence="1">
    <location>
        <begin position="135"/>
        <end position="350"/>
    </location>
</feature>
<gene>
    <name evidence="2" type="ORF">FOZ63_028704</name>
</gene>
<feature type="compositionally biased region" description="Low complexity" evidence="1">
    <location>
        <begin position="491"/>
        <end position="509"/>
    </location>
</feature>
<organism evidence="2 3">
    <name type="scientific">Perkinsus olseni</name>
    <name type="common">Perkinsus atlanticus</name>
    <dbReference type="NCBI Taxonomy" id="32597"/>
    <lineage>
        <taxon>Eukaryota</taxon>
        <taxon>Sar</taxon>
        <taxon>Alveolata</taxon>
        <taxon>Perkinsozoa</taxon>
        <taxon>Perkinsea</taxon>
        <taxon>Perkinsida</taxon>
        <taxon>Perkinsidae</taxon>
        <taxon>Perkinsus</taxon>
    </lineage>
</organism>
<reference evidence="2 3" key="1">
    <citation type="submission" date="2020-04" db="EMBL/GenBank/DDBJ databases">
        <title>Perkinsus olseni comparative genomics.</title>
        <authorList>
            <person name="Bogema D.R."/>
        </authorList>
    </citation>
    <scope>NUCLEOTIDE SEQUENCE [LARGE SCALE GENOMIC DNA]</scope>
    <source>
        <strain evidence="2 3">ATCC PRA-207</strain>
    </source>
</reference>
<name>A0A7J6U1P3_PEROL</name>
<sequence>PALAGAVSLPGISAVVELMHQMSVAVLDPHSSKQRASTLEAIRGMARSLKRLYVIVPLVASRSKVSSTGDASLAMSMCLEELGCGPGHGSRVAVEGWTEMTLKLGMMDKVVPLAVPVKDSVIDSVVRIIKQLAATEAGKEDPDGDSIEEEMNERSRVAAPAQRRPRQREADPSGEEPFEVDFSLRHISGVPGDSHTPLGGGDADLNSRAPSNSGTLHNSGRLGKRQRDDTFSTTDEEDLFPRSILDENKSLQRGEDWFSFDGPVSLEGERLSGSAHRSTTVKKGDPQVIDSEDSWSFTDLTTDDRSYLIGREQSGNPKHAEPTGAAATPDDDWDDFGSEGPLRPSNRRAAGFAEGSLVLSDTLNETDDFESIPKASAPAANLQAFMADSGLSEDSLSWLGMGPGEDQRQKRRRADDSLSDFGSLVVPSSAKEGTSRSIPSQGSREKTFKFRVSSCPSPGRVRGGLCEMEGTCPRYPEVTQKGGSGALGPFGSVMLSGQSVSSQSPASSATTNRPPPRRGARKLRRDESFFKGWDTSPDLGATEADAAGGMSFGEVCKGDFLTALDGRSPRSEASFSGPPRSAVSYGSVKRPRKANSNSRRVSFARHPTYSEIDSSWAEDEGVVDSGRNSSVFKLSIWDDLNSDCGPKNEPFVEPERGQKKPKVRHGAAMGTQVEKAVSISPGSLHTYRYDPSTVDDITPHDSVSNPGARLHFRYAGVSRKSGRGQEKRQSWRKKQVPPSALPRDGLFAVFR</sequence>
<dbReference type="AlphaFoldDB" id="A0A7J6U1P3"/>
<feature type="compositionally biased region" description="Polar residues" evidence="1">
    <location>
        <begin position="431"/>
        <end position="442"/>
    </location>
</feature>
<evidence type="ECO:0000256" key="1">
    <source>
        <dbReference type="SAM" id="MobiDB-lite"/>
    </source>
</evidence>
<proteinExistence type="predicted"/>
<dbReference type="Proteomes" id="UP000553632">
    <property type="component" value="Unassembled WGS sequence"/>
</dbReference>
<dbReference type="EMBL" id="JABANO010006535">
    <property type="protein sequence ID" value="KAF4751644.1"/>
    <property type="molecule type" value="Genomic_DNA"/>
</dbReference>
<protein>
    <submittedName>
        <fullName evidence="2">Uncharacterized protein</fullName>
    </submittedName>
</protein>
<feature type="region of interest" description="Disordered" evidence="1">
    <location>
        <begin position="648"/>
        <end position="677"/>
    </location>
</feature>
<comment type="caution">
    <text evidence="2">The sequence shown here is derived from an EMBL/GenBank/DDBJ whole genome shotgun (WGS) entry which is preliminary data.</text>
</comment>
<feature type="region of interest" description="Disordered" evidence="1">
    <location>
        <begin position="567"/>
        <end position="600"/>
    </location>
</feature>